<organism evidence="1 2">
    <name type="scientific">Acrocarpospora macrocephala</name>
    <dbReference type="NCBI Taxonomy" id="150177"/>
    <lineage>
        <taxon>Bacteria</taxon>
        <taxon>Bacillati</taxon>
        <taxon>Actinomycetota</taxon>
        <taxon>Actinomycetes</taxon>
        <taxon>Streptosporangiales</taxon>
        <taxon>Streptosporangiaceae</taxon>
        <taxon>Acrocarpospora</taxon>
    </lineage>
</organism>
<dbReference type="PANTHER" id="PTHR20883:SF48">
    <property type="entry name" value="ECTOINE DIOXYGENASE"/>
    <property type="match status" value="1"/>
</dbReference>
<gene>
    <name evidence="1" type="ORF">Amac_083630</name>
</gene>
<dbReference type="RefSeq" id="WP_155359925.1">
    <property type="nucleotide sequence ID" value="NZ_BAAAHL010000007.1"/>
</dbReference>
<proteinExistence type="predicted"/>
<dbReference type="Gene3D" id="2.60.120.620">
    <property type="entry name" value="q2cbj1_9rhob like domain"/>
    <property type="match status" value="1"/>
</dbReference>
<accession>A0A5M3X272</accession>
<dbReference type="InterPro" id="IPR008775">
    <property type="entry name" value="Phytyl_CoA_dOase-like"/>
</dbReference>
<dbReference type="EMBL" id="BLAE01000064">
    <property type="protein sequence ID" value="GES14766.1"/>
    <property type="molecule type" value="Genomic_DNA"/>
</dbReference>
<reference evidence="1 2" key="1">
    <citation type="submission" date="2019-10" db="EMBL/GenBank/DDBJ databases">
        <title>Whole genome shotgun sequence of Acrocarpospora macrocephala NBRC 16266.</title>
        <authorList>
            <person name="Ichikawa N."/>
            <person name="Kimura A."/>
            <person name="Kitahashi Y."/>
            <person name="Komaki H."/>
            <person name="Oguchi A."/>
        </authorList>
    </citation>
    <scope>NUCLEOTIDE SEQUENCE [LARGE SCALE GENOMIC DNA]</scope>
    <source>
        <strain evidence="1 2">NBRC 16266</strain>
    </source>
</reference>
<dbReference type="OrthoDB" id="9814777at2"/>
<evidence type="ECO:0000313" key="1">
    <source>
        <dbReference type="EMBL" id="GES14766.1"/>
    </source>
</evidence>
<dbReference type="GO" id="GO:0005506">
    <property type="term" value="F:iron ion binding"/>
    <property type="evidence" value="ECO:0007669"/>
    <property type="project" value="UniProtKB-ARBA"/>
</dbReference>
<dbReference type="Proteomes" id="UP000331127">
    <property type="component" value="Unassembled WGS sequence"/>
</dbReference>
<evidence type="ECO:0008006" key="3">
    <source>
        <dbReference type="Google" id="ProtNLM"/>
    </source>
</evidence>
<dbReference type="AlphaFoldDB" id="A0A5M3X272"/>
<name>A0A5M3X272_9ACTN</name>
<dbReference type="GO" id="GO:0016706">
    <property type="term" value="F:2-oxoglutarate-dependent dioxygenase activity"/>
    <property type="evidence" value="ECO:0007669"/>
    <property type="project" value="UniProtKB-ARBA"/>
</dbReference>
<dbReference type="PANTHER" id="PTHR20883">
    <property type="entry name" value="PHYTANOYL-COA DIOXYGENASE DOMAIN CONTAINING 1"/>
    <property type="match status" value="1"/>
</dbReference>
<dbReference type="SUPFAM" id="SSF51197">
    <property type="entry name" value="Clavaminate synthase-like"/>
    <property type="match status" value="1"/>
</dbReference>
<sequence>MKLLNEGPVVSDQQVADYRANGWARIPGLIPVEQALELKARLELLRARSEELTPDPERIRSRGQKHIGAEPSRRQHVMYENPGDYDHLFHAVTYSRRMGETAARFLEAESVRYLRSTIFEKVAESAGNAATNLHQDFPYLPVDRSGTITIWLALCEVAPDMGPLQFVSGSHTFGSLGRDAQTNVRPDFVAQQYARHAWPLTDPSAMKPGDATIHADLTIHGAARNTTDRPRTGFAMTYMRSDVLYTGAPWRHTDALGLEPNKPFDHEMFPILT</sequence>
<protein>
    <recommendedName>
        <fullName evidence="3">Phytanoyl-CoA dioxygenase</fullName>
    </recommendedName>
</protein>
<comment type="caution">
    <text evidence="1">The sequence shown here is derived from an EMBL/GenBank/DDBJ whole genome shotgun (WGS) entry which is preliminary data.</text>
</comment>
<evidence type="ECO:0000313" key="2">
    <source>
        <dbReference type="Proteomes" id="UP000331127"/>
    </source>
</evidence>
<keyword evidence="2" id="KW-1185">Reference proteome</keyword>
<dbReference type="Pfam" id="PF05721">
    <property type="entry name" value="PhyH"/>
    <property type="match status" value="1"/>
</dbReference>